<comment type="caution">
    <text evidence="1">The sequence shown here is derived from an EMBL/GenBank/DDBJ whole genome shotgun (WGS) entry which is preliminary data.</text>
</comment>
<dbReference type="EMBL" id="BPLR01019081">
    <property type="protein sequence ID" value="GIZ04407.1"/>
    <property type="molecule type" value="Genomic_DNA"/>
</dbReference>
<keyword evidence="2" id="KW-1185">Reference proteome</keyword>
<evidence type="ECO:0000313" key="1">
    <source>
        <dbReference type="EMBL" id="GIZ04407.1"/>
    </source>
</evidence>
<accession>A0AAV4YB02</accession>
<name>A0AAV4YB02_CAEEX</name>
<organism evidence="1 2">
    <name type="scientific">Caerostris extrusa</name>
    <name type="common">Bark spider</name>
    <name type="synonym">Caerostris bankana</name>
    <dbReference type="NCBI Taxonomy" id="172846"/>
    <lineage>
        <taxon>Eukaryota</taxon>
        <taxon>Metazoa</taxon>
        <taxon>Ecdysozoa</taxon>
        <taxon>Arthropoda</taxon>
        <taxon>Chelicerata</taxon>
        <taxon>Arachnida</taxon>
        <taxon>Araneae</taxon>
        <taxon>Araneomorphae</taxon>
        <taxon>Entelegynae</taxon>
        <taxon>Araneoidea</taxon>
        <taxon>Araneidae</taxon>
        <taxon>Caerostris</taxon>
    </lineage>
</organism>
<dbReference type="AlphaFoldDB" id="A0AAV4YB02"/>
<reference evidence="1 2" key="1">
    <citation type="submission" date="2021-06" db="EMBL/GenBank/DDBJ databases">
        <title>Caerostris extrusa draft genome.</title>
        <authorList>
            <person name="Kono N."/>
            <person name="Arakawa K."/>
        </authorList>
    </citation>
    <scope>NUCLEOTIDE SEQUENCE [LARGE SCALE GENOMIC DNA]</scope>
</reference>
<protein>
    <submittedName>
        <fullName evidence="1">Uncharacterized protein</fullName>
    </submittedName>
</protein>
<evidence type="ECO:0000313" key="2">
    <source>
        <dbReference type="Proteomes" id="UP001054945"/>
    </source>
</evidence>
<dbReference type="Proteomes" id="UP001054945">
    <property type="component" value="Unassembled WGS sequence"/>
</dbReference>
<proteinExistence type="predicted"/>
<sequence>MVVKSSIQINCSKITISPPHPHPTPPHPTLSELTEINVMSRSQSSETWPGRDGAGDGHVFTLSADQTMKNLSVPFRLQRNGQGQSAVSDAALLRHQSPREGLEAALPMDPEAHGGVLQTGEHIHPLYLIILIKSPTPTT</sequence>
<gene>
    <name evidence="1" type="ORF">CEXT_145871</name>
</gene>